<protein>
    <submittedName>
        <fullName evidence="1">Transcriptional regulator</fullName>
    </submittedName>
</protein>
<sequence>MNIRVAAFGTKETVKGLENYSKLFSNISIVPFTYQQPKECVDLVEEAYTCDVFLFAGPVPYLYAKNALEQMNVPYTHVPFDELMVSHTFFLLATEYQMAIRRLSIDIMNPAHVTEVLNDLGMEQKDIFIHDIHEIPGLDIAEIVKRHQQLWDQEAIDFVLTSIDAVAQALKELNIPCLKMPIPKKNFLHGLQEAKTLGQIKLSETSRIVMGLVKIKNLDRVSDSLGDFQFEQLLLAFHQILLNYTHKMDFSLYKGHYHQFIIFGTKGSFDKLISDNHLSCFVKEIEKKLNITVAVGFGSGLTARQAEHNAQSALQRALEEDESICYLYNESGAYIYLLNEEEDVNKESLMNALLTCGLTLETASRFADFLLLRQFRPFTSQEYAEYANVTTRTAARLIKKMTDTGVLESVGERKIHDMGRPRAIYQIKENFN</sequence>
<dbReference type="Gene3D" id="3.30.70.270">
    <property type="match status" value="1"/>
</dbReference>
<proteinExistence type="predicted"/>
<gene>
    <name evidence="1" type="ORF">JOC94_001008</name>
</gene>
<dbReference type="InterPro" id="IPR043128">
    <property type="entry name" value="Rev_trsase/Diguanyl_cyclase"/>
</dbReference>
<accession>A0ABS2R323</accession>
<evidence type="ECO:0000313" key="2">
    <source>
        <dbReference type="Proteomes" id="UP000823485"/>
    </source>
</evidence>
<dbReference type="Proteomes" id="UP000823485">
    <property type="component" value="Unassembled WGS sequence"/>
</dbReference>
<keyword evidence="2" id="KW-1185">Reference proteome</keyword>
<dbReference type="EMBL" id="JAFBFH010000005">
    <property type="protein sequence ID" value="MBM7714036.1"/>
    <property type="molecule type" value="Genomic_DNA"/>
</dbReference>
<reference evidence="1 2" key="1">
    <citation type="submission" date="2021-01" db="EMBL/GenBank/DDBJ databases">
        <title>Genomic Encyclopedia of Type Strains, Phase IV (KMG-IV): sequencing the most valuable type-strain genomes for metagenomic binning, comparative biology and taxonomic classification.</title>
        <authorList>
            <person name="Goeker M."/>
        </authorList>
    </citation>
    <scope>NUCLEOTIDE SEQUENCE [LARGE SCALE GENOMIC DNA]</scope>
    <source>
        <strain evidence="1 2">DSM 105453</strain>
    </source>
</reference>
<name>A0ABS2R323_9BACI</name>
<comment type="caution">
    <text evidence="1">The sequence shown here is derived from an EMBL/GenBank/DDBJ whole genome shotgun (WGS) entry which is preliminary data.</text>
</comment>
<dbReference type="Pfam" id="PF24898">
    <property type="entry name" value="GGDEF_GdpP"/>
    <property type="match status" value="1"/>
</dbReference>
<organism evidence="1 2">
    <name type="scientific">Siminovitchia thermophila</name>
    <dbReference type="NCBI Taxonomy" id="1245522"/>
    <lineage>
        <taxon>Bacteria</taxon>
        <taxon>Bacillati</taxon>
        <taxon>Bacillota</taxon>
        <taxon>Bacilli</taxon>
        <taxon>Bacillales</taxon>
        <taxon>Bacillaceae</taxon>
        <taxon>Siminovitchia</taxon>
    </lineage>
</organism>
<dbReference type="RefSeq" id="WP_205178815.1">
    <property type="nucleotide sequence ID" value="NZ_JAFBFH010000005.1"/>
</dbReference>
<evidence type="ECO:0000313" key="1">
    <source>
        <dbReference type="EMBL" id="MBM7714036.1"/>
    </source>
</evidence>